<evidence type="ECO:0000256" key="2">
    <source>
        <dbReference type="SAM" id="Phobius"/>
    </source>
</evidence>
<proteinExistence type="predicted"/>
<feature type="transmembrane region" description="Helical" evidence="2">
    <location>
        <begin position="57"/>
        <end position="76"/>
    </location>
</feature>
<keyword evidence="2" id="KW-0472">Membrane</keyword>
<protein>
    <submittedName>
        <fullName evidence="3">Uncharacterized protein</fullName>
    </submittedName>
</protein>
<feature type="transmembrane region" description="Helical" evidence="2">
    <location>
        <begin position="122"/>
        <end position="142"/>
    </location>
</feature>
<keyword evidence="2" id="KW-0812">Transmembrane</keyword>
<feature type="transmembrane region" description="Helical" evidence="2">
    <location>
        <begin position="20"/>
        <end position="45"/>
    </location>
</feature>
<evidence type="ECO:0000313" key="3">
    <source>
        <dbReference type="EMBL" id="KAK9925135.1"/>
    </source>
</evidence>
<reference evidence="3 4" key="1">
    <citation type="journal article" date="2023" name="G3 (Bethesda)">
        <title>A chromosome-length genome assembly and annotation of blackberry (Rubus argutus, cv. 'Hillquist').</title>
        <authorList>
            <person name="Bruna T."/>
            <person name="Aryal R."/>
            <person name="Dudchenko O."/>
            <person name="Sargent D.J."/>
            <person name="Mead D."/>
            <person name="Buti M."/>
            <person name="Cavallini A."/>
            <person name="Hytonen T."/>
            <person name="Andres J."/>
            <person name="Pham M."/>
            <person name="Weisz D."/>
            <person name="Mascagni F."/>
            <person name="Usai G."/>
            <person name="Natali L."/>
            <person name="Bassil N."/>
            <person name="Fernandez G.E."/>
            <person name="Lomsadze A."/>
            <person name="Armour M."/>
            <person name="Olukolu B."/>
            <person name="Poorten T."/>
            <person name="Britton C."/>
            <person name="Davik J."/>
            <person name="Ashrafi H."/>
            <person name="Aiden E.L."/>
            <person name="Borodovsky M."/>
            <person name="Worthington M."/>
        </authorList>
    </citation>
    <scope>NUCLEOTIDE SEQUENCE [LARGE SCALE GENOMIC DNA]</scope>
    <source>
        <strain evidence="3">PI 553951</strain>
    </source>
</reference>
<dbReference type="Proteomes" id="UP001457282">
    <property type="component" value="Unassembled WGS sequence"/>
</dbReference>
<dbReference type="EMBL" id="JBEDUW010000006">
    <property type="protein sequence ID" value="KAK9925135.1"/>
    <property type="molecule type" value="Genomic_DNA"/>
</dbReference>
<keyword evidence="4" id="KW-1185">Reference proteome</keyword>
<feature type="region of interest" description="Disordered" evidence="1">
    <location>
        <begin position="150"/>
        <end position="171"/>
    </location>
</feature>
<feature type="transmembrane region" description="Helical" evidence="2">
    <location>
        <begin position="96"/>
        <end position="116"/>
    </location>
</feature>
<evidence type="ECO:0000256" key="1">
    <source>
        <dbReference type="SAM" id="MobiDB-lite"/>
    </source>
</evidence>
<organism evidence="3 4">
    <name type="scientific">Rubus argutus</name>
    <name type="common">Southern blackberry</name>
    <dbReference type="NCBI Taxonomy" id="59490"/>
    <lineage>
        <taxon>Eukaryota</taxon>
        <taxon>Viridiplantae</taxon>
        <taxon>Streptophyta</taxon>
        <taxon>Embryophyta</taxon>
        <taxon>Tracheophyta</taxon>
        <taxon>Spermatophyta</taxon>
        <taxon>Magnoliopsida</taxon>
        <taxon>eudicotyledons</taxon>
        <taxon>Gunneridae</taxon>
        <taxon>Pentapetalae</taxon>
        <taxon>rosids</taxon>
        <taxon>fabids</taxon>
        <taxon>Rosales</taxon>
        <taxon>Rosaceae</taxon>
        <taxon>Rosoideae</taxon>
        <taxon>Rosoideae incertae sedis</taxon>
        <taxon>Rubus</taxon>
    </lineage>
</organism>
<accession>A0AAW1WM84</accession>
<dbReference type="AlphaFoldDB" id="A0AAW1WM84"/>
<sequence>MLPISGKTLSTRCNSHCHCIATATYTLFTLSLPSVVCINFTILSLTTMYRAYHHQETALLAFMSVVYGSHFIVELADCSRLPKGGEKSTKKELLRFCLWFLPTAVLVGFTIEFGTLVTDVTALVLMYCFAIACSSLSFYVHYIQDDQKGASSVDQNSNKKHDQAPIADNIV</sequence>
<name>A0AAW1WM84_RUBAR</name>
<comment type="caution">
    <text evidence="3">The sequence shown here is derived from an EMBL/GenBank/DDBJ whole genome shotgun (WGS) entry which is preliminary data.</text>
</comment>
<keyword evidence="2" id="KW-1133">Transmembrane helix</keyword>
<evidence type="ECO:0000313" key="4">
    <source>
        <dbReference type="Proteomes" id="UP001457282"/>
    </source>
</evidence>
<gene>
    <name evidence="3" type="ORF">M0R45_033472</name>
</gene>